<keyword evidence="1" id="KW-0472">Membrane</keyword>
<evidence type="ECO:0000313" key="2">
    <source>
        <dbReference type="EMBL" id="KAJ3117322.1"/>
    </source>
</evidence>
<gene>
    <name evidence="2" type="ORF">HK100_000849</name>
</gene>
<dbReference type="Proteomes" id="UP001211907">
    <property type="component" value="Unassembled WGS sequence"/>
</dbReference>
<reference evidence="2" key="1">
    <citation type="submission" date="2020-05" db="EMBL/GenBank/DDBJ databases">
        <title>Phylogenomic resolution of chytrid fungi.</title>
        <authorList>
            <person name="Stajich J.E."/>
            <person name="Amses K."/>
            <person name="Simmons R."/>
            <person name="Seto K."/>
            <person name="Myers J."/>
            <person name="Bonds A."/>
            <person name="Quandt C.A."/>
            <person name="Barry K."/>
            <person name="Liu P."/>
            <person name="Grigoriev I."/>
            <person name="Longcore J.E."/>
            <person name="James T.Y."/>
        </authorList>
    </citation>
    <scope>NUCLEOTIDE SEQUENCE</scope>
    <source>
        <strain evidence="2">JEL0513</strain>
    </source>
</reference>
<feature type="transmembrane region" description="Helical" evidence="1">
    <location>
        <begin position="451"/>
        <end position="472"/>
    </location>
</feature>
<feature type="transmembrane region" description="Helical" evidence="1">
    <location>
        <begin position="34"/>
        <end position="57"/>
    </location>
</feature>
<dbReference type="EMBL" id="JADGJH010001174">
    <property type="protein sequence ID" value="KAJ3117322.1"/>
    <property type="molecule type" value="Genomic_DNA"/>
</dbReference>
<keyword evidence="1" id="KW-0812">Transmembrane</keyword>
<dbReference type="AlphaFoldDB" id="A0AAD5XEY6"/>
<feature type="transmembrane region" description="Helical" evidence="1">
    <location>
        <begin position="414"/>
        <end position="431"/>
    </location>
</feature>
<evidence type="ECO:0000313" key="3">
    <source>
        <dbReference type="Proteomes" id="UP001211907"/>
    </source>
</evidence>
<name>A0AAD5XEY6_9FUNG</name>
<feature type="transmembrane region" description="Helical" evidence="1">
    <location>
        <begin position="333"/>
        <end position="352"/>
    </location>
</feature>
<feature type="transmembrane region" description="Helical" evidence="1">
    <location>
        <begin position="299"/>
        <end position="321"/>
    </location>
</feature>
<feature type="transmembrane region" description="Helical" evidence="1">
    <location>
        <begin position="229"/>
        <end position="251"/>
    </location>
</feature>
<feature type="transmembrane region" description="Helical" evidence="1">
    <location>
        <begin position="63"/>
        <end position="85"/>
    </location>
</feature>
<organism evidence="2 3">
    <name type="scientific">Physocladia obscura</name>
    <dbReference type="NCBI Taxonomy" id="109957"/>
    <lineage>
        <taxon>Eukaryota</taxon>
        <taxon>Fungi</taxon>
        <taxon>Fungi incertae sedis</taxon>
        <taxon>Chytridiomycota</taxon>
        <taxon>Chytridiomycota incertae sedis</taxon>
        <taxon>Chytridiomycetes</taxon>
        <taxon>Chytridiales</taxon>
        <taxon>Chytriomycetaceae</taxon>
        <taxon>Physocladia</taxon>
    </lineage>
</organism>
<feature type="transmembrane region" description="Helical" evidence="1">
    <location>
        <begin position="162"/>
        <end position="181"/>
    </location>
</feature>
<sequence>MKKSYSVLREKNSLTKMTTNTQKQKLIPMPPTSVTVMLGVASGALVHYVCLIQRLWMALTPKLSAVTCAVSGVFALSVFAALMILRIRNVYAQAPKCNNSASGITKKEQMRQIVWFWFVLWVAVASGYALDVAFAYCVLNLIDSEGFVQVIASDVAFFFKDWLDTVGVGFLVLGFLTACALKHLDDAEEVEADKNDTDEDAQSLLENQADDQDEDDKPSEKEGNRFPTLLRVCGTMSGLFAATICLVIKSAPAGLPVESITSIKKFAAICLMIYFAVSVSVCFSKKVQKDGVLSRRAAAFNYVHGFFFGMLHASIFAYFTIPKTAEARNLWDEMVLSTCCVLMLFPVLNYFGSGIENQKNASLKNKPRLFAASFVRMMTGSTVNVLGAAFFYFLATRPSATPLADSDVRALVSWQVLFIMMGLTQLFESWYKTSWKSLKAMKGINIFRNVLWTVFLNVSFKIAAVFLIISRYESIPESALKF</sequence>
<proteinExistence type="predicted"/>
<feature type="transmembrane region" description="Helical" evidence="1">
    <location>
        <begin position="266"/>
        <end position="287"/>
    </location>
</feature>
<evidence type="ECO:0000256" key="1">
    <source>
        <dbReference type="SAM" id="Phobius"/>
    </source>
</evidence>
<feature type="transmembrane region" description="Helical" evidence="1">
    <location>
        <begin position="373"/>
        <end position="394"/>
    </location>
</feature>
<feature type="transmembrane region" description="Helical" evidence="1">
    <location>
        <begin position="114"/>
        <end position="142"/>
    </location>
</feature>
<accession>A0AAD5XEY6</accession>
<comment type="caution">
    <text evidence="2">The sequence shown here is derived from an EMBL/GenBank/DDBJ whole genome shotgun (WGS) entry which is preliminary data.</text>
</comment>
<protein>
    <submittedName>
        <fullName evidence="2">Uncharacterized protein</fullName>
    </submittedName>
</protein>
<keyword evidence="1" id="KW-1133">Transmembrane helix</keyword>
<keyword evidence="3" id="KW-1185">Reference proteome</keyword>